<dbReference type="RefSeq" id="WP_025333630.1">
    <property type="nucleotide sequence ID" value="NZ_CP004078.1"/>
</dbReference>
<dbReference type="OrthoDB" id="2622754at2"/>
<name>X4ZF26_9BACL</name>
<dbReference type="AlphaFoldDB" id="X4ZF26"/>
<proteinExistence type="predicted"/>
<accession>X4ZF26</accession>
<reference evidence="1 2" key="1">
    <citation type="journal article" date="2014" name="PLoS Genet.">
        <title>Comparative Genomic Analysis of N2-Fixing and Non-N2-Fixing Paenibacillus spp.: Organization, Evolution and Expression of the Nitrogen Fixation Genes.</title>
        <authorList>
            <person name="Xie J.B."/>
            <person name="Du Z."/>
            <person name="Bai L."/>
            <person name="Tian C."/>
            <person name="Zhang Y."/>
            <person name="Xie J.Y."/>
            <person name="Wang T."/>
            <person name="Liu X."/>
            <person name="Chen X."/>
            <person name="Cheng Q."/>
            <person name="Chen S."/>
            <person name="Li J."/>
        </authorList>
    </citation>
    <scope>NUCLEOTIDE SEQUENCE [LARGE SCALE GENOMIC DNA]</scope>
    <source>
        <strain evidence="1 2">T27</strain>
    </source>
</reference>
<organism evidence="1 2">
    <name type="scientific">Paenibacillus sabinae T27</name>
    <dbReference type="NCBI Taxonomy" id="1268072"/>
    <lineage>
        <taxon>Bacteria</taxon>
        <taxon>Bacillati</taxon>
        <taxon>Bacillota</taxon>
        <taxon>Bacilli</taxon>
        <taxon>Bacillales</taxon>
        <taxon>Paenibacillaceae</taxon>
        <taxon>Paenibacillus</taxon>
    </lineage>
</organism>
<dbReference type="Proteomes" id="UP000019772">
    <property type="component" value="Chromosome"/>
</dbReference>
<protein>
    <submittedName>
        <fullName evidence="1">Uncharacterized protein</fullName>
    </submittedName>
</protein>
<sequence length="100" mass="10831">MKHVDLHFDQGAGVGQGYFIEEIPPGIDALVELKNESKDAAVQLVITRYNASTLTFDVGPHTEFAVEVGNIQTVGIFVPGTQPARGRLIIIPNFSNINLV</sequence>
<evidence type="ECO:0000313" key="1">
    <source>
        <dbReference type="EMBL" id="AHV96067.1"/>
    </source>
</evidence>
<dbReference type="KEGG" id="psab:PSAB_05655"/>
<evidence type="ECO:0000313" key="2">
    <source>
        <dbReference type="Proteomes" id="UP000019772"/>
    </source>
</evidence>
<dbReference type="HOGENOM" id="CLU_2424140_0_0_9"/>
<keyword evidence="2" id="KW-1185">Reference proteome</keyword>
<dbReference type="EMBL" id="CP004078">
    <property type="protein sequence ID" value="AHV96067.1"/>
    <property type="molecule type" value="Genomic_DNA"/>
</dbReference>
<gene>
    <name evidence="1" type="ORF">PSAB_05655</name>
</gene>
<dbReference type="eggNOG" id="ENOG5030HVQ">
    <property type="taxonomic scope" value="Bacteria"/>
</dbReference>
<dbReference type="PATRIC" id="fig|1268072.3.peg.1176"/>